<feature type="transmembrane region" description="Helical" evidence="1">
    <location>
        <begin position="42"/>
        <end position="61"/>
    </location>
</feature>
<gene>
    <name evidence="2" type="ORF">ACFPCV_18415</name>
</gene>
<keyword evidence="1" id="KW-1133">Transmembrane helix</keyword>
<evidence type="ECO:0000313" key="2">
    <source>
        <dbReference type="EMBL" id="MFC4855490.1"/>
    </source>
</evidence>
<comment type="caution">
    <text evidence="2">The sequence shown here is derived from an EMBL/GenBank/DDBJ whole genome shotgun (WGS) entry which is preliminary data.</text>
</comment>
<keyword evidence="3" id="KW-1185">Reference proteome</keyword>
<sequence>MSIAFTLVFVAAAPFWAMMILAPAWGWTRRIMSSPWSVTPPLVFWFVFALPNLADLLPAVAKPTLAGWQELMADPAALTAVWAQIIAWDLFIGRWMYQDSRDRGIHPLVMGPLLVLTIMFSPVAVPLYLVLRGVLGRTGQAEVLRERTSVPA</sequence>
<name>A0ABV9S4N3_9PSEU</name>
<keyword evidence="1" id="KW-0812">Transmembrane</keyword>
<keyword evidence="1" id="KW-0472">Membrane</keyword>
<feature type="transmembrane region" description="Helical" evidence="1">
    <location>
        <begin position="73"/>
        <end position="97"/>
    </location>
</feature>
<accession>A0ABV9S4N3</accession>
<organism evidence="2 3">
    <name type="scientific">Actinophytocola glycyrrhizae</name>
    <dbReference type="NCBI Taxonomy" id="2044873"/>
    <lineage>
        <taxon>Bacteria</taxon>
        <taxon>Bacillati</taxon>
        <taxon>Actinomycetota</taxon>
        <taxon>Actinomycetes</taxon>
        <taxon>Pseudonocardiales</taxon>
        <taxon>Pseudonocardiaceae</taxon>
    </lineage>
</organism>
<proteinExistence type="predicted"/>
<feature type="transmembrane region" description="Helical" evidence="1">
    <location>
        <begin position="109"/>
        <end position="131"/>
    </location>
</feature>
<dbReference type="PANTHER" id="PTHR34543">
    <property type="entry name" value="PROTEIN ABA DEFICIENT 4, CHLOROPLASTIC"/>
    <property type="match status" value="1"/>
</dbReference>
<dbReference type="EMBL" id="JBHSIS010000007">
    <property type="protein sequence ID" value="MFC4855490.1"/>
    <property type="molecule type" value="Genomic_DNA"/>
</dbReference>
<evidence type="ECO:0000313" key="3">
    <source>
        <dbReference type="Proteomes" id="UP001595859"/>
    </source>
</evidence>
<reference evidence="3" key="1">
    <citation type="journal article" date="2019" name="Int. J. Syst. Evol. Microbiol.">
        <title>The Global Catalogue of Microorganisms (GCM) 10K type strain sequencing project: providing services to taxonomists for standard genome sequencing and annotation.</title>
        <authorList>
            <consortium name="The Broad Institute Genomics Platform"/>
            <consortium name="The Broad Institute Genome Sequencing Center for Infectious Disease"/>
            <person name="Wu L."/>
            <person name="Ma J."/>
        </authorList>
    </citation>
    <scope>NUCLEOTIDE SEQUENCE [LARGE SCALE GENOMIC DNA]</scope>
    <source>
        <strain evidence="3">ZS-22-S1</strain>
    </source>
</reference>
<protein>
    <submittedName>
        <fullName evidence="2">ABA4-like family protein</fullName>
    </submittedName>
</protein>
<dbReference type="Pfam" id="PF14108">
    <property type="entry name" value="ABA4-like"/>
    <property type="match status" value="1"/>
</dbReference>
<dbReference type="InterPro" id="IPR025461">
    <property type="entry name" value="ABA4-like"/>
</dbReference>
<dbReference type="RefSeq" id="WP_378057436.1">
    <property type="nucleotide sequence ID" value="NZ_JBHSIS010000007.1"/>
</dbReference>
<dbReference type="Proteomes" id="UP001595859">
    <property type="component" value="Unassembled WGS sequence"/>
</dbReference>
<dbReference type="PANTHER" id="PTHR34543:SF1">
    <property type="entry name" value="PROTEIN ABA DEFICIENT 4, CHLOROPLASTIC"/>
    <property type="match status" value="1"/>
</dbReference>
<evidence type="ECO:0000256" key="1">
    <source>
        <dbReference type="SAM" id="Phobius"/>
    </source>
</evidence>